<reference evidence="8" key="1">
    <citation type="submission" date="2023-03" db="EMBL/GenBank/DDBJ databases">
        <title>Mating type loci evolution in Malassezia.</title>
        <authorList>
            <person name="Coelho M.A."/>
        </authorList>
    </citation>
    <scope>NUCLEOTIDE SEQUENCE</scope>
    <source>
        <strain evidence="8">CBS 11721</strain>
    </source>
</reference>
<feature type="compositionally biased region" description="Polar residues" evidence="6">
    <location>
        <begin position="12"/>
        <end position="23"/>
    </location>
</feature>
<dbReference type="EC" id="3.1.1.-" evidence="5"/>
<dbReference type="EMBL" id="CP119879">
    <property type="protein sequence ID" value="WFD35759.1"/>
    <property type="molecule type" value="Genomic_DNA"/>
</dbReference>
<dbReference type="Pfam" id="PF00135">
    <property type="entry name" value="COesterase"/>
    <property type="match status" value="1"/>
</dbReference>
<evidence type="ECO:0000313" key="8">
    <source>
        <dbReference type="EMBL" id="WFD35759.1"/>
    </source>
</evidence>
<evidence type="ECO:0000256" key="1">
    <source>
        <dbReference type="ARBA" id="ARBA00005964"/>
    </source>
</evidence>
<proteinExistence type="inferred from homology"/>
<accession>A0AAF0J7K6</accession>
<evidence type="ECO:0000256" key="2">
    <source>
        <dbReference type="ARBA" id="ARBA00022801"/>
    </source>
</evidence>
<sequence>MPLIRQIRGNKHNSTSRAASGSGSDRYVVVNTDVGTVRGGYNDTTGAYHWLGVPFGQSTEGQNRFMPPKERGRWNGVHDGTKFGMSCPQHNVGSAEFAIRMFGVSEEMFDLDVQSEDCLNLDIFAGKQFWEKFVRASDEEKRNMRVPVWFNIYGGSFEWGSSRVTFYRGDYIVTEDDILVVNINFRNWIFGFPNAPHLSRDNWSGSGEYPGANPGWLDIELAIQWVRKHIEYFGGDPNKITIGGTSSGAALADNWSYVHYGKDDADHVNAAILQSGSMTSLGRYFTTNSSVNLAAHYSSWNNVSATVGCGRDTNAAQFNCMQQKHWQELMNATLHEHTSQAQFGPLADGVTFFDDYFDRLQNGHFARIPYLIGNTKDEGNTVFTKHPELAPLFGPFVTAEIWVCPTSVQSRIRSNMNIPTFRYRFSPSFFLPQTPWPQRALGTSHGTDTAYAWGTWQDLMWILDTNYDDSKLAIPTSDFRTRAAVSDLYRETMVQFVIDPEHGLERFHYGHWPEYREHAKTIGDIGYNNEGKLYIISSDDVDGLCPLTDVETEAVYHRFKDSFNEVLRPFIA</sequence>
<feature type="domain" description="Carboxylesterase type B" evidence="7">
    <location>
        <begin position="29"/>
        <end position="384"/>
    </location>
</feature>
<dbReference type="AlphaFoldDB" id="A0AAF0J7K6"/>
<evidence type="ECO:0000256" key="4">
    <source>
        <dbReference type="ARBA" id="ARBA00048461"/>
    </source>
</evidence>
<dbReference type="Gene3D" id="3.40.50.1820">
    <property type="entry name" value="alpha/beta hydrolase"/>
    <property type="match status" value="2"/>
</dbReference>
<evidence type="ECO:0000256" key="5">
    <source>
        <dbReference type="RuleBase" id="RU361235"/>
    </source>
</evidence>
<keyword evidence="9" id="KW-1185">Reference proteome</keyword>
<dbReference type="InterPro" id="IPR029058">
    <property type="entry name" value="AB_hydrolase_fold"/>
</dbReference>
<keyword evidence="2 5" id="KW-0378">Hydrolase</keyword>
<evidence type="ECO:0000256" key="6">
    <source>
        <dbReference type="SAM" id="MobiDB-lite"/>
    </source>
</evidence>
<dbReference type="GO" id="GO:0052689">
    <property type="term" value="F:carboxylic ester hydrolase activity"/>
    <property type="evidence" value="ECO:0007669"/>
    <property type="project" value="TreeGrafter"/>
</dbReference>
<comment type="catalytic activity">
    <reaction evidence="3">
        <text>a diacylglycerol + H2O = a monoacylglycerol + a fatty acid + H(+)</text>
        <dbReference type="Rhea" id="RHEA:32731"/>
        <dbReference type="ChEBI" id="CHEBI:15377"/>
        <dbReference type="ChEBI" id="CHEBI:15378"/>
        <dbReference type="ChEBI" id="CHEBI:17408"/>
        <dbReference type="ChEBI" id="CHEBI:18035"/>
        <dbReference type="ChEBI" id="CHEBI:28868"/>
    </reaction>
</comment>
<comment type="similarity">
    <text evidence="1 5">Belongs to the type-B carboxylesterase/lipase family.</text>
</comment>
<evidence type="ECO:0000256" key="3">
    <source>
        <dbReference type="ARBA" id="ARBA00047591"/>
    </source>
</evidence>
<dbReference type="PANTHER" id="PTHR43918">
    <property type="entry name" value="ACETYLCHOLINESTERASE"/>
    <property type="match status" value="1"/>
</dbReference>
<dbReference type="SUPFAM" id="SSF53474">
    <property type="entry name" value="alpha/beta-Hydrolases"/>
    <property type="match status" value="1"/>
</dbReference>
<comment type="catalytic activity">
    <reaction evidence="4">
        <text>a monoacylglycerol + H2O = glycerol + a fatty acid + H(+)</text>
        <dbReference type="Rhea" id="RHEA:15245"/>
        <dbReference type="ChEBI" id="CHEBI:15377"/>
        <dbReference type="ChEBI" id="CHEBI:15378"/>
        <dbReference type="ChEBI" id="CHEBI:17408"/>
        <dbReference type="ChEBI" id="CHEBI:17754"/>
        <dbReference type="ChEBI" id="CHEBI:28868"/>
    </reaction>
</comment>
<gene>
    <name evidence="8" type="ORF">MCUN1_002621</name>
</gene>
<organism evidence="8 9">
    <name type="scientific">Malassezia cuniculi</name>
    <dbReference type="NCBI Taxonomy" id="948313"/>
    <lineage>
        <taxon>Eukaryota</taxon>
        <taxon>Fungi</taxon>
        <taxon>Dikarya</taxon>
        <taxon>Basidiomycota</taxon>
        <taxon>Ustilaginomycotina</taxon>
        <taxon>Malasseziomycetes</taxon>
        <taxon>Malasseziales</taxon>
        <taxon>Malasseziaceae</taxon>
        <taxon>Malassezia</taxon>
    </lineage>
</organism>
<evidence type="ECO:0000313" key="9">
    <source>
        <dbReference type="Proteomes" id="UP001219933"/>
    </source>
</evidence>
<dbReference type="InterPro" id="IPR019826">
    <property type="entry name" value="Carboxylesterase_B_AS"/>
</dbReference>
<evidence type="ECO:0000259" key="7">
    <source>
        <dbReference type="Pfam" id="PF00135"/>
    </source>
</evidence>
<dbReference type="InterPro" id="IPR050654">
    <property type="entry name" value="AChE-related_enzymes"/>
</dbReference>
<dbReference type="Proteomes" id="UP001219933">
    <property type="component" value="Chromosome 3"/>
</dbReference>
<protein>
    <recommendedName>
        <fullName evidence="5">Carboxylic ester hydrolase</fullName>
        <ecNumber evidence="5">3.1.1.-</ecNumber>
    </recommendedName>
</protein>
<dbReference type="PANTHER" id="PTHR43918:SF4">
    <property type="entry name" value="CARBOXYLIC ESTER HYDROLASE"/>
    <property type="match status" value="1"/>
</dbReference>
<name>A0AAF0J7K6_9BASI</name>
<dbReference type="InterPro" id="IPR002018">
    <property type="entry name" value="CarbesteraseB"/>
</dbReference>
<feature type="region of interest" description="Disordered" evidence="6">
    <location>
        <begin position="1"/>
        <end position="23"/>
    </location>
</feature>
<dbReference type="PROSITE" id="PS00122">
    <property type="entry name" value="CARBOXYLESTERASE_B_1"/>
    <property type="match status" value="1"/>
</dbReference>